<reference evidence="1 2" key="1">
    <citation type="journal article" date="2023" name="Sci. Data">
        <title>Genome assembly of the Korean intertidal mud-creeper Batillaria attramentaria.</title>
        <authorList>
            <person name="Patra A.K."/>
            <person name="Ho P.T."/>
            <person name="Jun S."/>
            <person name="Lee S.J."/>
            <person name="Kim Y."/>
            <person name="Won Y.J."/>
        </authorList>
    </citation>
    <scope>NUCLEOTIDE SEQUENCE [LARGE SCALE GENOMIC DNA]</scope>
    <source>
        <strain evidence="1">Wonlab-2016</strain>
    </source>
</reference>
<protein>
    <submittedName>
        <fullName evidence="1">Uncharacterized protein</fullName>
    </submittedName>
</protein>
<proteinExistence type="predicted"/>
<evidence type="ECO:0000313" key="2">
    <source>
        <dbReference type="Proteomes" id="UP001519460"/>
    </source>
</evidence>
<gene>
    <name evidence="1" type="ORF">BaRGS_00037737</name>
</gene>
<accession>A0ABD0J831</accession>
<sequence length="91" mass="9872">MAAADGMNGKYRPLNMEEVHGEVFDSHHSHSALIPRPFFLHCLQPSLVCGLCLETSVAWVSSVLGLVTVPYHPSRVFGWHGRLASVGVTGC</sequence>
<keyword evidence="2" id="KW-1185">Reference proteome</keyword>
<organism evidence="1 2">
    <name type="scientific">Batillaria attramentaria</name>
    <dbReference type="NCBI Taxonomy" id="370345"/>
    <lineage>
        <taxon>Eukaryota</taxon>
        <taxon>Metazoa</taxon>
        <taxon>Spiralia</taxon>
        <taxon>Lophotrochozoa</taxon>
        <taxon>Mollusca</taxon>
        <taxon>Gastropoda</taxon>
        <taxon>Caenogastropoda</taxon>
        <taxon>Sorbeoconcha</taxon>
        <taxon>Cerithioidea</taxon>
        <taxon>Batillariidae</taxon>
        <taxon>Batillaria</taxon>
    </lineage>
</organism>
<evidence type="ECO:0000313" key="1">
    <source>
        <dbReference type="EMBL" id="KAK7465079.1"/>
    </source>
</evidence>
<name>A0ABD0J831_9CAEN</name>
<dbReference type="EMBL" id="JACVVK020000578">
    <property type="protein sequence ID" value="KAK7465079.1"/>
    <property type="molecule type" value="Genomic_DNA"/>
</dbReference>
<dbReference type="AlphaFoldDB" id="A0ABD0J831"/>
<comment type="caution">
    <text evidence="1">The sequence shown here is derived from an EMBL/GenBank/DDBJ whole genome shotgun (WGS) entry which is preliminary data.</text>
</comment>
<dbReference type="Proteomes" id="UP001519460">
    <property type="component" value="Unassembled WGS sequence"/>
</dbReference>